<keyword evidence="1" id="KW-0472">Membrane</keyword>
<feature type="signal peptide" evidence="2">
    <location>
        <begin position="1"/>
        <end position="20"/>
    </location>
</feature>
<keyword evidence="2" id="KW-0732">Signal</keyword>
<comment type="caution">
    <text evidence="3">The sequence shown here is derived from an EMBL/GenBank/DDBJ whole genome shotgun (WGS) entry which is preliminary data.</text>
</comment>
<feature type="chain" id="PRO_5035256410" evidence="2">
    <location>
        <begin position="21"/>
        <end position="193"/>
    </location>
</feature>
<evidence type="ECO:0000313" key="4">
    <source>
        <dbReference type="Proteomes" id="UP000708208"/>
    </source>
</evidence>
<reference evidence="3" key="1">
    <citation type="submission" date="2021-06" db="EMBL/GenBank/DDBJ databases">
        <authorList>
            <person name="Hodson N. C."/>
            <person name="Mongue J. A."/>
            <person name="Jaron S. K."/>
        </authorList>
    </citation>
    <scope>NUCLEOTIDE SEQUENCE</scope>
</reference>
<gene>
    <name evidence="3" type="ORF">AFUS01_LOCUS11349</name>
</gene>
<proteinExistence type="predicted"/>
<accession>A0A8J2P1M9</accession>
<keyword evidence="1" id="KW-1133">Transmembrane helix</keyword>
<evidence type="ECO:0000256" key="1">
    <source>
        <dbReference type="SAM" id="Phobius"/>
    </source>
</evidence>
<dbReference type="EMBL" id="CAJVCH010086990">
    <property type="protein sequence ID" value="CAG7722190.1"/>
    <property type="molecule type" value="Genomic_DNA"/>
</dbReference>
<feature type="transmembrane region" description="Helical" evidence="1">
    <location>
        <begin position="58"/>
        <end position="80"/>
    </location>
</feature>
<keyword evidence="1" id="KW-0812">Transmembrane</keyword>
<evidence type="ECO:0000313" key="3">
    <source>
        <dbReference type="EMBL" id="CAG7722190.1"/>
    </source>
</evidence>
<evidence type="ECO:0000256" key="2">
    <source>
        <dbReference type="SAM" id="SignalP"/>
    </source>
</evidence>
<protein>
    <submittedName>
        <fullName evidence="3">Uncharacterized protein</fullName>
    </submittedName>
</protein>
<name>A0A8J2P1M9_9HEXA</name>
<keyword evidence="4" id="KW-1185">Reference proteome</keyword>
<sequence length="193" mass="21030">MKASAIGSLVVVVGFCVVSALGNPAVQSEKVNTARAWKDGILPVTSTNLTKSIIDSTLSVLGVFAFTMAFVIIPVLALLYTSGLSWQRSSSRSLKSDSQKAHVRLARGILDSDRCIERIVCEVSKGARNSRAERWADAVFSNIPKEGKFMSRISNAYRGRNVGSDCETYTCEPVGFIVRLFIYATDWNTVLKG</sequence>
<dbReference type="AlphaFoldDB" id="A0A8J2P1M9"/>
<dbReference type="Proteomes" id="UP000708208">
    <property type="component" value="Unassembled WGS sequence"/>
</dbReference>
<organism evidence="3 4">
    <name type="scientific">Allacma fusca</name>
    <dbReference type="NCBI Taxonomy" id="39272"/>
    <lineage>
        <taxon>Eukaryota</taxon>
        <taxon>Metazoa</taxon>
        <taxon>Ecdysozoa</taxon>
        <taxon>Arthropoda</taxon>
        <taxon>Hexapoda</taxon>
        <taxon>Collembola</taxon>
        <taxon>Symphypleona</taxon>
        <taxon>Sminthuridae</taxon>
        <taxon>Allacma</taxon>
    </lineage>
</organism>